<feature type="compositionally biased region" description="Low complexity" evidence="1">
    <location>
        <begin position="60"/>
        <end position="74"/>
    </location>
</feature>
<name>A0ABW2KBZ4_9ACTN</name>
<reference evidence="4" key="1">
    <citation type="journal article" date="2019" name="Int. J. Syst. Evol. Microbiol.">
        <title>The Global Catalogue of Microorganisms (GCM) 10K type strain sequencing project: providing services to taxonomists for standard genome sequencing and annotation.</title>
        <authorList>
            <consortium name="The Broad Institute Genomics Platform"/>
            <consortium name="The Broad Institute Genome Sequencing Center for Infectious Disease"/>
            <person name="Wu L."/>
            <person name="Ma J."/>
        </authorList>
    </citation>
    <scope>NUCLEOTIDE SEQUENCE [LARGE SCALE GENOMIC DNA]</scope>
    <source>
        <strain evidence="4">CGMCC 4.7382</strain>
    </source>
</reference>
<sequence>MTAAVVLADSQVAADTVTPGVLGFLACAFVGFALYFLMKNMRKQMARIDFDEGPAESGDGRAAARPAASGAAAEAGHHDGASPADGDGRGPA</sequence>
<evidence type="ECO:0000313" key="3">
    <source>
        <dbReference type="EMBL" id="MFC7326756.1"/>
    </source>
</evidence>
<accession>A0ABW2KBZ4</accession>
<keyword evidence="2" id="KW-0472">Membrane</keyword>
<organism evidence="3 4">
    <name type="scientific">Marinactinospora rubrisoli</name>
    <dbReference type="NCBI Taxonomy" id="2715399"/>
    <lineage>
        <taxon>Bacteria</taxon>
        <taxon>Bacillati</taxon>
        <taxon>Actinomycetota</taxon>
        <taxon>Actinomycetes</taxon>
        <taxon>Streptosporangiales</taxon>
        <taxon>Nocardiopsidaceae</taxon>
        <taxon>Marinactinospora</taxon>
    </lineage>
</organism>
<comment type="caution">
    <text evidence="3">The sequence shown here is derived from an EMBL/GenBank/DDBJ whole genome shotgun (WGS) entry which is preliminary data.</text>
</comment>
<evidence type="ECO:0000256" key="2">
    <source>
        <dbReference type="SAM" id="Phobius"/>
    </source>
</evidence>
<dbReference type="EMBL" id="JBHTBH010000001">
    <property type="protein sequence ID" value="MFC7326756.1"/>
    <property type="molecule type" value="Genomic_DNA"/>
</dbReference>
<dbReference type="Proteomes" id="UP001596540">
    <property type="component" value="Unassembled WGS sequence"/>
</dbReference>
<proteinExistence type="predicted"/>
<evidence type="ECO:0000313" key="4">
    <source>
        <dbReference type="Proteomes" id="UP001596540"/>
    </source>
</evidence>
<dbReference type="RefSeq" id="WP_379868652.1">
    <property type="nucleotide sequence ID" value="NZ_JBHTBH010000001.1"/>
</dbReference>
<keyword evidence="2" id="KW-1133">Transmembrane helix</keyword>
<protein>
    <submittedName>
        <fullName evidence="3">Uncharacterized protein</fullName>
    </submittedName>
</protein>
<feature type="region of interest" description="Disordered" evidence="1">
    <location>
        <begin position="51"/>
        <end position="92"/>
    </location>
</feature>
<feature type="transmembrane region" description="Helical" evidence="2">
    <location>
        <begin position="20"/>
        <end position="38"/>
    </location>
</feature>
<evidence type="ECO:0000256" key="1">
    <source>
        <dbReference type="SAM" id="MobiDB-lite"/>
    </source>
</evidence>
<gene>
    <name evidence="3" type="ORF">ACFQRF_03290</name>
</gene>
<keyword evidence="4" id="KW-1185">Reference proteome</keyword>
<keyword evidence="2" id="KW-0812">Transmembrane</keyword>